<dbReference type="AlphaFoldDB" id="A0A1G4KK04"/>
<feature type="transmembrane region" description="Helical" evidence="1">
    <location>
        <begin position="234"/>
        <end position="262"/>
    </location>
</feature>
<keyword evidence="1" id="KW-0812">Transmembrane</keyword>
<dbReference type="InterPro" id="IPR052413">
    <property type="entry name" value="SUR7_domain"/>
</dbReference>
<proteinExistence type="predicted"/>
<sequence>MLIHRFGKVVVKPFENLSALDRLIQLLRLGSSVMVIIFTALLTLGALVSPSKIYMGRMNSSSANIADGLFQVLTLSVEESFANSINNAVGLTTAEILILTEYTASQVKYTPQYIVSSLYGWCRVDNKTAGERGSKAQNYTSCTKVGSDYIFDYRNLMEEVGLDVILDFAYSTSGSDYYEEDASYSHYMSVSKTMKVRMINLLYVVGVSQVLMLTFTLWYYSIKGRSLNQLKESLMTHIISMLSLLVCICALVSTISLVYLNLQVRSKIKSELDVLGISYHLGSAWFSSLSLLAFFSCVSCAVWSGLVWCITDQGILDDNSYELGILASTTQSIQEEDPLKNTDVDLSDLPKPSIIRAGTSQSRLLDSNSLEILRPVATSRSNYSFAEQKAVEPRSAFNL</sequence>
<accession>A0A1G4KK04</accession>
<keyword evidence="3" id="KW-1185">Reference proteome</keyword>
<gene>
    <name evidence="2" type="ORF">LANO_0G13234G</name>
</gene>
<dbReference type="InterPro" id="IPR009571">
    <property type="entry name" value="SUR7/Rim9-like_fungi"/>
</dbReference>
<dbReference type="PANTHER" id="PTHR28019:SF6">
    <property type="entry name" value="PROTEIN ECM7"/>
    <property type="match status" value="1"/>
</dbReference>
<feature type="transmembrane region" description="Helical" evidence="1">
    <location>
        <begin position="201"/>
        <end position="222"/>
    </location>
</feature>
<dbReference type="EMBL" id="LT598453">
    <property type="protein sequence ID" value="SCV04870.1"/>
    <property type="molecule type" value="Genomic_DNA"/>
</dbReference>
<evidence type="ECO:0000256" key="1">
    <source>
        <dbReference type="SAM" id="Phobius"/>
    </source>
</evidence>
<dbReference type="Proteomes" id="UP000189911">
    <property type="component" value="Chromosome G"/>
</dbReference>
<evidence type="ECO:0000313" key="3">
    <source>
        <dbReference type="Proteomes" id="UP000189911"/>
    </source>
</evidence>
<feature type="transmembrane region" description="Helical" evidence="1">
    <location>
        <begin position="26"/>
        <end position="48"/>
    </location>
</feature>
<organism evidence="2 3">
    <name type="scientific">Lachancea nothofagi CBS 11611</name>
    <dbReference type="NCBI Taxonomy" id="1266666"/>
    <lineage>
        <taxon>Eukaryota</taxon>
        <taxon>Fungi</taxon>
        <taxon>Dikarya</taxon>
        <taxon>Ascomycota</taxon>
        <taxon>Saccharomycotina</taxon>
        <taxon>Saccharomycetes</taxon>
        <taxon>Saccharomycetales</taxon>
        <taxon>Saccharomycetaceae</taxon>
        <taxon>Lachancea</taxon>
    </lineage>
</organism>
<keyword evidence="1" id="KW-0472">Membrane</keyword>
<dbReference type="Pfam" id="PF06687">
    <property type="entry name" value="SUR7"/>
    <property type="match status" value="1"/>
</dbReference>
<evidence type="ECO:0000313" key="2">
    <source>
        <dbReference type="EMBL" id="SCV04870.1"/>
    </source>
</evidence>
<dbReference type="GO" id="GO:0051285">
    <property type="term" value="C:cell cortex of cell tip"/>
    <property type="evidence" value="ECO:0007669"/>
    <property type="project" value="TreeGrafter"/>
</dbReference>
<name>A0A1G4KK04_9SACH</name>
<reference evidence="3" key="1">
    <citation type="submission" date="2016-03" db="EMBL/GenBank/DDBJ databases">
        <authorList>
            <person name="Devillers Hugo."/>
        </authorList>
    </citation>
    <scope>NUCLEOTIDE SEQUENCE [LARGE SCALE GENOMIC DNA]</scope>
</reference>
<protein>
    <submittedName>
        <fullName evidence="2">LANO_0G13234g1_1</fullName>
    </submittedName>
</protein>
<dbReference type="OrthoDB" id="4062523at2759"/>
<keyword evidence="1" id="KW-1133">Transmembrane helix</keyword>
<feature type="transmembrane region" description="Helical" evidence="1">
    <location>
        <begin position="283"/>
        <end position="308"/>
    </location>
</feature>
<dbReference type="GO" id="GO:0005886">
    <property type="term" value="C:plasma membrane"/>
    <property type="evidence" value="ECO:0007669"/>
    <property type="project" value="InterPro"/>
</dbReference>
<dbReference type="GO" id="GO:0031505">
    <property type="term" value="P:fungal-type cell wall organization"/>
    <property type="evidence" value="ECO:0007669"/>
    <property type="project" value="TreeGrafter"/>
</dbReference>
<dbReference type="PANTHER" id="PTHR28019">
    <property type="entry name" value="CELL MEMBRANE PROTEIN YLR413W-RELATED"/>
    <property type="match status" value="1"/>
</dbReference>